<feature type="transmembrane region" description="Helical" evidence="2">
    <location>
        <begin position="61"/>
        <end position="86"/>
    </location>
</feature>
<keyword evidence="2" id="KW-0812">Transmembrane</keyword>
<name>A0A9D0ZNI9_9FIRM</name>
<keyword evidence="2" id="KW-1133">Transmembrane helix</keyword>
<keyword evidence="2" id="KW-0472">Membrane</keyword>
<organism evidence="3 4">
    <name type="scientific">Candidatus Pullichristensenella stercorigallinarum</name>
    <dbReference type="NCBI Taxonomy" id="2840909"/>
    <lineage>
        <taxon>Bacteria</taxon>
        <taxon>Bacillati</taxon>
        <taxon>Bacillota</taxon>
        <taxon>Clostridia</taxon>
        <taxon>Candidatus Pullichristensenella</taxon>
    </lineage>
</organism>
<evidence type="ECO:0000313" key="4">
    <source>
        <dbReference type="Proteomes" id="UP000824260"/>
    </source>
</evidence>
<evidence type="ECO:0000313" key="3">
    <source>
        <dbReference type="EMBL" id="HIQ83514.1"/>
    </source>
</evidence>
<feature type="region of interest" description="Disordered" evidence="1">
    <location>
        <begin position="123"/>
        <end position="143"/>
    </location>
</feature>
<comment type="caution">
    <text evidence="3">The sequence shown here is derived from an EMBL/GenBank/DDBJ whole genome shotgun (WGS) entry which is preliminary data.</text>
</comment>
<dbReference type="AlphaFoldDB" id="A0A9D0ZNI9"/>
<reference evidence="3" key="1">
    <citation type="submission" date="2020-10" db="EMBL/GenBank/DDBJ databases">
        <authorList>
            <person name="Gilroy R."/>
        </authorList>
    </citation>
    <scope>NUCLEOTIDE SEQUENCE</scope>
    <source>
        <strain evidence="3">ChiSjej6B24-2974</strain>
    </source>
</reference>
<reference evidence="3" key="2">
    <citation type="journal article" date="2021" name="PeerJ">
        <title>Extensive microbial diversity within the chicken gut microbiome revealed by metagenomics and culture.</title>
        <authorList>
            <person name="Gilroy R."/>
            <person name="Ravi A."/>
            <person name="Getino M."/>
            <person name="Pursley I."/>
            <person name="Horton D.L."/>
            <person name="Alikhan N.F."/>
            <person name="Baker D."/>
            <person name="Gharbi K."/>
            <person name="Hall N."/>
            <person name="Watson M."/>
            <person name="Adriaenssens E.M."/>
            <person name="Foster-Nyarko E."/>
            <person name="Jarju S."/>
            <person name="Secka A."/>
            <person name="Antonio M."/>
            <person name="Oren A."/>
            <person name="Chaudhuri R.R."/>
            <person name="La Ragione R."/>
            <person name="Hildebrand F."/>
            <person name="Pallen M.J."/>
        </authorList>
    </citation>
    <scope>NUCLEOTIDE SEQUENCE</scope>
    <source>
        <strain evidence="3">ChiSjej6B24-2974</strain>
    </source>
</reference>
<gene>
    <name evidence="3" type="ORF">IAA52_10490</name>
</gene>
<protein>
    <submittedName>
        <fullName evidence="3">Uncharacterized protein</fullName>
    </submittedName>
</protein>
<proteinExistence type="predicted"/>
<evidence type="ECO:0000256" key="1">
    <source>
        <dbReference type="SAM" id="MobiDB-lite"/>
    </source>
</evidence>
<feature type="transmembrane region" description="Helical" evidence="2">
    <location>
        <begin position="30"/>
        <end position="49"/>
    </location>
</feature>
<sequence length="143" mass="15386">MSVAVFLTLWEGAALYIALTSEPSPLAWFFPIPGLFMMLMCAPQFVAHFRARPGKTPPKPSLLVIVLPDLLFACVGVLFAVVWLTVAVPAGAPWAACLVCAGIIAVGVARAVYNIRKFSAQRADADGESEAPERRVAQTDDER</sequence>
<feature type="compositionally biased region" description="Basic and acidic residues" evidence="1">
    <location>
        <begin position="131"/>
        <end position="143"/>
    </location>
</feature>
<evidence type="ECO:0000256" key="2">
    <source>
        <dbReference type="SAM" id="Phobius"/>
    </source>
</evidence>
<feature type="transmembrane region" description="Helical" evidence="2">
    <location>
        <begin position="92"/>
        <end position="113"/>
    </location>
</feature>
<dbReference type="EMBL" id="DVFZ01000100">
    <property type="protein sequence ID" value="HIQ83514.1"/>
    <property type="molecule type" value="Genomic_DNA"/>
</dbReference>
<dbReference type="Proteomes" id="UP000824260">
    <property type="component" value="Unassembled WGS sequence"/>
</dbReference>
<accession>A0A9D0ZNI9</accession>